<evidence type="ECO:0000313" key="3">
    <source>
        <dbReference type="Proteomes" id="UP000664859"/>
    </source>
</evidence>
<dbReference type="Proteomes" id="UP000664859">
    <property type="component" value="Unassembled WGS sequence"/>
</dbReference>
<dbReference type="CDD" id="cd00170">
    <property type="entry name" value="SEC14"/>
    <property type="match status" value="1"/>
</dbReference>
<dbReference type="InterPro" id="IPR001251">
    <property type="entry name" value="CRAL-TRIO_dom"/>
</dbReference>
<dbReference type="InterPro" id="IPR036865">
    <property type="entry name" value="CRAL-TRIO_dom_sf"/>
</dbReference>
<gene>
    <name evidence="2" type="ORF">JKP88DRAFT_171206</name>
</gene>
<dbReference type="PANTHER" id="PTHR45657:SF1">
    <property type="entry name" value="CRAL-TRIO DOMAIN-CONTAINING PROTEIN YKL091C-RELATED"/>
    <property type="match status" value="1"/>
</dbReference>
<reference evidence="2" key="1">
    <citation type="submission" date="2021-02" db="EMBL/GenBank/DDBJ databases">
        <title>First Annotated Genome of the Yellow-green Alga Tribonema minus.</title>
        <authorList>
            <person name="Mahan K.M."/>
        </authorList>
    </citation>
    <scope>NUCLEOTIDE SEQUENCE</scope>
    <source>
        <strain evidence="2">UTEX B ZZ1240</strain>
    </source>
</reference>
<evidence type="ECO:0000313" key="2">
    <source>
        <dbReference type="EMBL" id="KAG5176368.1"/>
    </source>
</evidence>
<comment type="caution">
    <text evidence="2">The sequence shown here is derived from an EMBL/GenBank/DDBJ whole genome shotgun (WGS) entry which is preliminary data.</text>
</comment>
<evidence type="ECO:0000259" key="1">
    <source>
        <dbReference type="PROSITE" id="PS50191"/>
    </source>
</evidence>
<feature type="non-terminal residue" evidence="2">
    <location>
        <position position="1"/>
    </location>
</feature>
<organism evidence="2 3">
    <name type="scientific">Tribonema minus</name>
    <dbReference type="NCBI Taxonomy" id="303371"/>
    <lineage>
        <taxon>Eukaryota</taxon>
        <taxon>Sar</taxon>
        <taxon>Stramenopiles</taxon>
        <taxon>Ochrophyta</taxon>
        <taxon>PX clade</taxon>
        <taxon>Xanthophyceae</taxon>
        <taxon>Tribonematales</taxon>
        <taxon>Tribonemataceae</taxon>
        <taxon>Tribonema</taxon>
    </lineage>
</organism>
<dbReference type="Gene3D" id="3.40.525.10">
    <property type="entry name" value="CRAL-TRIO lipid binding domain"/>
    <property type="match status" value="1"/>
</dbReference>
<name>A0A835YKX5_9STRA</name>
<protein>
    <submittedName>
        <fullName evidence="2">CRAL-TRIO domain-containing protein</fullName>
    </submittedName>
</protein>
<dbReference type="InterPro" id="IPR051026">
    <property type="entry name" value="PI/PC_transfer"/>
</dbReference>
<proteinExistence type="predicted"/>
<dbReference type="AlphaFoldDB" id="A0A835YKX5"/>
<dbReference type="OrthoDB" id="1434354at2759"/>
<feature type="domain" description="CRAL-TRIO" evidence="1">
    <location>
        <begin position="1"/>
        <end position="72"/>
    </location>
</feature>
<accession>A0A835YKX5</accession>
<keyword evidence="3" id="KW-1185">Reference proteome</keyword>
<dbReference type="PROSITE" id="PS50191">
    <property type="entry name" value="CRAL_TRIO"/>
    <property type="match status" value="1"/>
</dbReference>
<dbReference type="Pfam" id="PF00650">
    <property type="entry name" value="CRAL_TRIO"/>
    <property type="match status" value="1"/>
</dbReference>
<sequence length="72" mass="8015">DLRGFSMEHAGPSARDLMGRVMSVSCANYPELMDTCFLVNAPWIFFAVFKGVKPLMSAHTVAKVKLVKLKRV</sequence>
<dbReference type="SUPFAM" id="SSF52087">
    <property type="entry name" value="CRAL/TRIO domain"/>
    <property type="match status" value="1"/>
</dbReference>
<dbReference type="EMBL" id="JAFCMP010000537">
    <property type="protein sequence ID" value="KAG5176368.1"/>
    <property type="molecule type" value="Genomic_DNA"/>
</dbReference>
<dbReference type="PANTHER" id="PTHR45657">
    <property type="entry name" value="CRAL-TRIO DOMAIN-CONTAINING PROTEIN YKL091C-RELATED"/>
    <property type="match status" value="1"/>
</dbReference>